<reference evidence="14 15" key="1">
    <citation type="submission" date="2023-04" db="EMBL/GenBank/DDBJ databases">
        <title>Fusibacter bizertensis strain WBS, isolated from littoral bottom sediments of the Arctic seas - biochemical and genomic analysis.</title>
        <authorList>
            <person name="Brioukhanov A.L."/>
        </authorList>
    </citation>
    <scope>NUCLEOTIDE SEQUENCE [LARGE SCALE GENOMIC DNA]</scope>
    <source>
        <strain evidence="14 15">WBS</strain>
    </source>
</reference>
<comment type="subcellular location">
    <subcellularLocation>
        <location evidence="11">Cytoplasm</location>
    </subcellularLocation>
</comment>
<keyword evidence="4 11" id="KW-0540">Nuclease</keyword>
<evidence type="ECO:0000256" key="6">
    <source>
        <dbReference type="ARBA" id="ARBA00022730"/>
    </source>
</evidence>
<dbReference type="Pfam" id="PF01751">
    <property type="entry name" value="Toprim"/>
    <property type="match status" value="1"/>
</dbReference>
<dbReference type="RefSeq" id="WP_281094322.1">
    <property type="nucleotide sequence ID" value="NZ_JARYZI010000006.1"/>
</dbReference>
<evidence type="ECO:0000256" key="4">
    <source>
        <dbReference type="ARBA" id="ARBA00022722"/>
    </source>
</evidence>
<keyword evidence="9" id="KW-0460">Magnesium</keyword>
<name>A0ABT6NDH4_9FIRM</name>
<keyword evidence="1 11" id="KW-0963">Cytoplasm</keyword>
<dbReference type="InterPro" id="IPR025156">
    <property type="entry name" value="RNase_M5_C"/>
</dbReference>
<comment type="catalytic activity">
    <reaction evidence="11">
        <text>Endonucleolytic cleavage of RNA, removing 21 and 42 nucleotides, respectively, from the 5'- and 3'-termini of a 5S-rRNA precursor.</text>
        <dbReference type="EC" id="3.1.26.8"/>
    </reaction>
</comment>
<dbReference type="Pfam" id="PF13331">
    <property type="entry name" value="DUF4093"/>
    <property type="match status" value="1"/>
</dbReference>
<keyword evidence="3 11" id="KW-0698">rRNA processing</keyword>
<dbReference type="InterPro" id="IPR006171">
    <property type="entry name" value="TOPRIM_dom"/>
</dbReference>
<evidence type="ECO:0000256" key="11">
    <source>
        <dbReference type="HAMAP-Rule" id="MF_01469"/>
    </source>
</evidence>
<dbReference type="PANTHER" id="PTHR39156:SF1">
    <property type="entry name" value="RIBONUCLEASE M5"/>
    <property type="match status" value="1"/>
</dbReference>
<evidence type="ECO:0000313" key="15">
    <source>
        <dbReference type="Proteomes" id="UP001158045"/>
    </source>
</evidence>
<comment type="function">
    <text evidence="11">Required for correct processing of both the 5' and 3' ends of 5S rRNA precursor. Cleaves both sides of a double-stranded region yielding mature 5S rRNA in one step.</text>
</comment>
<gene>
    <name evidence="11 14" type="primary">rnmV</name>
    <name evidence="14" type="ORF">QE109_09970</name>
</gene>
<evidence type="ECO:0000256" key="12">
    <source>
        <dbReference type="NCBIfam" id="TIGR00334"/>
    </source>
</evidence>
<dbReference type="Proteomes" id="UP001158045">
    <property type="component" value="Unassembled WGS sequence"/>
</dbReference>
<evidence type="ECO:0000256" key="10">
    <source>
        <dbReference type="ARBA" id="ARBA00022884"/>
    </source>
</evidence>
<dbReference type="InterPro" id="IPR004466">
    <property type="entry name" value="RNase_M5"/>
</dbReference>
<comment type="similarity">
    <text evidence="11">Belongs to the ribonuclease M5 family.</text>
</comment>
<keyword evidence="8 11" id="KW-0378">Hydrolase</keyword>
<keyword evidence="6 11" id="KW-0699">rRNA-binding</keyword>
<keyword evidence="15" id="KW-1185">Reference proteome</keyword>
<proteinExistence type="inferred from homology"/>
<keyword evidence="7 11" id="KW-0255">Endonuclease</keyword>
<comment type="caution">
    <text evidence="14">The sequence shown here is derived from an EMBL/GenBank/DDBJ whole genome shotgun (WGS) entry which is preliminary data.</text>
</comment>
<accession>A0ABT6NDH4</accession>
<keyword evidence="5" id="KW-0479">Metal-binding</keyword>
<evidence type="ECO:0000256" key="8">
    <source>
        <dbReference type="ARBA" id="ARBA00022801"/>
    </source>
</evidence>
<keyword evidence="10 11" id="KW-0694">RNA-binding</keyword>
<evidence type="ECO:0000256" key="2">
    <source>
        <dbReference type="ARBA" id="ARBA00022517"/>
    </source>
</evidence>
<sequence>MERVKETIVVEGKDDEAAVKKAVQCEIIITRGFGLNEGIFKRIEHAAKTTGIIVFTDPDFAGERIRERIAKRIPNCKHAFLSREDAEYKGNIGIENATPESIIEALAKVRTLKTVSEMIFTKQDLFELELEGYPHSAQLRNKLGKILGIGYCNAKQFLNRLNHYGVSRQEFIDAYEILSLSIKK</sequence>
<dbReference type="HAMAP" id="MF_01469">
    <property type="entry name" value="RNase_M5"/>
    <property type="match status" value="1"/>
</dbReference>
<dbReference type="NCBIfam" id="TIGR00334">
    <property type="entry name" value="5S_RNA_mat_M5"/>
    <property type="match status" value="1"/>
</dbReference>
<dbReference type="GO" id="GO:0043822">
    <property type="term" value="F:ribonuclease M5 activity"/>
    <property type="evidence" value="ECO:0007669"/>
    <property type="project" value="UniProtKB-EC"/>
</dbReference>
<keyword evidence="2 11" id="KW-0690">Ribosome biogenesis</keyword>
<dbReference type="Gene3D" id="3.40.1360.10">
    <property type="match status" value="1"/>
</dbReference>
<protein>
    <recommendedName>
        <fullName evidence="11 12">Ribonuclease M5</fullName>
        <ecNumber evidence="11 12">3.1.26.8</ecNumber>
    </recommendedName>
    <alternativeName>
        <fullName evidence="11">RNase M5</fullName>
    </alternativeName>
    <alternativeName>
        <fullName evidence="11">Ribosomal RNA terminal maturase M5</fullName>
    </alternativeName>
</protein>
<evidence type="ECO:0000256" key="7">
    <source>
        <dbReference type="ARBA" id="ARBA00022759"/>
    </source>
</evidence>
<dbReference type="InterPro" id="IPR034141">
    <property type="entry name" value="TOPRIM_RNase_M5-like"/>
</dbReference>
<evidence type="ECO:0000259" key="13">
    <source>
        <dbReference type="PROSITE" id="PS50880"/>
    </source>
</evidence>
<dbReference type="PROSITE" id="PS50880">
    <property type="entry name" value="TOPRIM"/>
    <property type="match status" value="1"/>
</dbReference>
<evidence type="ECO:0000313" key="14">
    <source>
        <dbReference type="EMBL" id="MDH8678473.1"/>
    </source>
</evidence>
<evidence type="ECO:0000256" key="1">
    <source>
        <dbReference type="ARBA" id="ARBA00022490"/>
    </source>
</evidence>
<dbReference type="CDD" id="cd01027">
    <property type="entry name" value="TOPRIM_RNase_M5_like"/>
    <property type="match status" value="1"/>
</dbReference>
<dbReference type="EMBL" id="JARYZI010000006">
    <property type="protein sequence ID" value="MDH8678473.1"/>
    <property type="molecule type" value="Genomic_DNA"/>
</dbReference>
<dbReference type="SUPFAM" id="SSF110455">
    <property type="entry name" value="Toprim domain"/>
    <property type="match status" value="1"/>
</dbReference>
<dbReference type="EC" id="3.1.26.8" evidence="11 12"/>
<evidence type="ECO:0000256" key="3">
    <source>
        <dbReference type="ARBA" id="ARBA00022552"/>
    </source>
</evidence>
<evidence type="ECO:0000256" key="5">
    <source>
        <dbReference type="ARBA" id="ARBA00022723"/>
    </source>
</evidence>
<organism evidence="14 15">
    <name type="scientific">Fusibacter bizertensis</name>
    <dbReference type="NCBI Taxonomy" id="1488331"/>
    <lineage>
        <taxon>Bacteria</taxon>
        <taxon>Bacillati</taxon>
        <taxon>Bacillota</taxon>
        <taxon>Clostridia</taxon>
        <taxon>Eubacteriales</taxon>
        <taxon>Eubacteriales Family XII. Incertae Sedis</taxon>
        <taxon>Fusibacter</taxon>
    </lineage>
</organism>
<dbReference type="PANTHER" id="PTHR39156">
    <property type="entry name" value="RIBONUCLEASE M5"/>
    <property type="match status" value="1"/>
</dbReference>
<evidence type="ECO:0000256" key="9">
    <source>
        <dbReference type="ARBA" id="ARBA00022842"/>
    </source>
</evidence>
<feature type="domain" description="Toprim" evidence="13">
    <location>
        <begin position="5"/>
        <end position="88"/>
    </location>
</feature>
<dbReference type="SMART" id="SM00493">
    <property type="entry name" value="TOPRIM"/>
    <property type="match status" value="1"/>
</dbReference>